<dbReference type="InterPro" id="IPR011106">
    <property type="entry name" value="MANSC_N"/>
</dbReference>
<comment type="caution">
    <text evidence="11">The sequence shown here is derived from an EMBL/GenBank/DDBJ whole genome shotgun (WGS) entry which is preliminary data.</text>
</comment>
<keyword evidence="6" id="KW-0325">Glycoprotein</keyword>
<comment type="subcellular location">
    <subcellularLocation>
        <location evidence="1">Membrane</location>
        <topology evidence="1">Single-pass type I membrane protein</topology>
    </subcellularLocation>
</comment>
<keyword evidence="2 8" id="KW-0812">Transmembrane</keyword>
<dbReference type="OrthoDB" id="10071013at2759"/>
<dbReference type="InterPro" id="IPR013980">
    <property type="entry name" value="MANSC_dom"/>
</dbReference>
<feature type="signal peptide" evidence="9">
    <location>
        <begin position="1"/>
        <end position="26"/>
    </location>
</feature>
<keyword evidence="12" id="KW-1185">Reference proteome</keyword>
<evidence type="ECO:0000256" key="4">
    <source>
        <dbReference type="ARBA" id="ARBA00022989"/>
    </source>
</evidence>
<dbReference type="Proteomes" id="UP000700334">
    <property type="component" value="Unassembled WGS sequence"/>
</dbReference>
<feature type="compositionally biased region" description="Low complexity" evidence="7">
    <location>
        <begin position="419"/>
        <end position="430"/>
    </location>
</feature>
<protein>
    <submittedName>
        <fullName evidence="11">MANSC domain-containing protein 1</fullName>
    </submittedName>
</protein>
<feature type="compositionally biased region" description="Polar residues" evidence="7">
    <location>
        <begin position="255"/>
        <end position="266"/>
    </location>
</feature>
<gene>
    <name evidence="11" type="ORF">J0S82_000399</name>
</gene>
<feature type="region of interest" description="Disordered" evidence="7">
    <location>
        <begin position="180"/>
        <end position="207"/>
    </location>
</feature>
<evidence type="ECO:0000256" key="6">
    <source>
        <dbReference type="ARBA" id="ARBA00023180"/>
    </source>
</evidence>
<proteinExistence type="predicted"/>
<dbReference type="Pfam" id="PF07502">
    <property type="entry name" value="MANEC"/>
    <property type="match status" value="1"/>
</dbReference>
<evidence type="ECO:0000313" key="12">
    <source>
        <dbReference type="Proteomes" id="UP000700334"/>
    </source>
</evidence>
<organism evidence="11 12">
    <name type="scientific">Galemys pyrenaicus</name>
    <name type="common">Iberian desman</name>
    <name type="synonym">Pyrenean desman</name>
    <dbReference type="NCBI Taxonomy" id="202257"/>
    <lineage>
        <taxon>Eukaryota</taxon>
        <taxon>Metazoa</taxon>
        <taxon>Chordata</taxon>
        <taxon>Craniata</taxon>
        <taxon>Vertebrata</taxon>
        <taxon>Euteleostomi</taxon>
        <taxon>Mammalia</taxon>
        <taxon>Eutheria</taxon>
        <taxon>Laurasiatheria</taxon>
        <taxon>Eulipotyphla</taxon>
        <taxon>Talpidae</taxon>
        <taxon>Galemys</taxon>
    </lineage>
</organism>
<evidence type="ECO:0000256" key="5">
    <source>
        <dbReference type="ARBA" id="ARBA00023136"/>
    </source>
</evidence>
<evidence type="ECO:0000313" key="11">
    <source>
        <dbReference type="EMBL" id="KAG8513730.1"/>
    </source>
</evidence>
<evidence type="ECO:0000259" key="10">
    <source>
        <dbReference type="PROSITE" id="PS50986"/>
    </source>
</evidence>
<accession>A0A8J6AAN3</accession>
<dbReference type="PANTHER" id="PTHR46876:SF3">
    <property type="entry name" value="MANSC DOMAIN CONTAINING 1"/>
    <property type="match status" value="1"/>
</dbReference>
<dbReference type="PANTHER" id="PTHR46876">
    <property type="entry name" value="LOW-DENSITY LIPOPROTEIN RECEPTOR-RELATED PROTEIN 11"/>
    <property type="match status" value="1"/>
</dbReference>
<keyword evidence="5 8" id="KW-0472">Membrane</keyword>
<evidence type="ECO:0000256" key="8">
    <source>
        <dbReference type="SAM" id="Phobius"/>
    </source>
</evidence>
<evidence type="ECO:0000256" key="9">
    <source>
        <dbReference type="SAM" id="SignalP"/>
    </source>
</evidence>
<sequence>MFFRKEQGWTYTWVIICFLTLRLSASQKCPTESLGDAVIDIQTSLTRGIRGSEPLHASTQEDCVSSCCSTTNIAGDKACNLVIFDARKTTRQPNCYLFFCPSEDACPLKPAEGLRTYRIIREFVSSARTDARPAAGTPMPPPLGGLPEASDAFQGDALPGKFGSPHHLEKMLKMDDLSTRHPVREDNGHSPGPEPLPGRNPAPLLPGHVAALPTTVATAAPHRPSAASQPAALPSPGAAVAQPRGPGSAPPVTPAVTSQHQGSSSAPPVIPAVTSRPQGSSSAPPVTLAVTSQHQGSSSAPPVTPAVTSRPQGSSSAPPITPAVTSRPQGSSSAPPVSAVTFWPSATLVTTLWPRATATIQSRVTTTATPATTFQGPTDSKSPPGSEPFRGASSPPVSTGKPPEAAARPLPTAPHAVPSAEGKAASGAEGPVLRGPSGDSALDGRLGLPLEKGLLLGSLLFGVLFLAIGLVLLGRMLLESLRRRRYSRLDYLINGIYVDI</sequence>
<dbReference type="EMBL" id="JAGFMF010011760">
    <property type="protein sequence ID" value="KAG8513730.1"/>
    <property type="molecule type" value="Genomic_DNA"/>
</dbReference>
<feature type="transmembrane region" description="Helical" evidence="8">
    <location>
        <begin position="454"/>
        <end position="478"/>
    </location>
</feature>
<feature type="domain" description="MANSC" evidence="10">
    <location>
        <begin position="33"/>
        <end position="117"/>
    </location>
</feature>
<name>A0A8J6AAN3_GALPY</name>
<keyword evidence="3 9" id="KW-0732">Signal</keyword>
<dbReference type="GO" id="GO:0016020">
    <property type="term" value="C:membrane"/>
    <property type="evidence" value="ECO:0007669"/>
    <property type="project" value="UniProtKB-SubCell"/>
</dbReference>
<feature type="compositionally biased region" description="Polar residues" evidence="7">
    <location>
        <begin position="275"/>
        <end position="335"/>
    </location>
</feature>
<dbReference type="PROSITE" id="PS50986">
    <property type="entry name" value="MANSC"/>
    <property type="match status" value="1"/>
</dbReference>
<dbReference type="SMART" id="SM00765">
    <property type="entry name" value="MANEC"/>
    <property type="match status" value="1"/>
</dbReference>
<keyword evidence="4 8" id="KW-1133">Transmembrane helix</keyword>
<feature type="compositionally biased region" description="Polar residues" evidence="7">
    <location>
        <begin position="374"/>
        <end position="383"/>
    </location>
</feature>
<reference evidence="11" key="1">
    <citation type="journal article" date="2021" name="Evol. Appl.">
        <title>The genome of the Pyrenean desman and the effects of bottlenecks and inbreeding on the genomic landscape of an endangered species.</title>
        <authorList>
            <person name="Escoda L."/>
            <person name="Castresana J."/>
        </authorList>
    </citation>
    <scope>NUCLEOTIDE SEQUENCE</scope>
    <source>
        <strain evidence="11">IBE-C5619</strain>
    </source>
</reference>
<feature type="compositionally biased region" description="Low complexity" evidence="7">
    <location>
        <begin position="219"/>
        <end position="239"/>
    </location>
</feature>
<feature type="region of interest" description="Disordered" evidence="7">
    <location>
        <begin position="363"/>
        <end position="436"/>
    </location>
</feature>
<feature type="region of interest" description="Disordered" evidence="7">
    <location>
        <begin position="129"/>
        <end position="166"/>
    </location>
</feature>
<dbReference type="AlphaFoldDB" id="A0A8J6AAN3"/>
<evidence type="ECO:0000256" key="3">
    <source>
        <dbReference type="ARBA" id="ARBA00022729"/>
    </source>
</evidence>
<feature type="chain" id="PRO_5035223733" evidence="9">
    <location>
        <begin position="27"/>
        <end position="500"/>
    </location>
</feature>
<evidence type="ECO:0000256" key="7">
    <source>
        <dbReference type="SAM" id="MobiDB-lite"/>
    </source>
</evidence>
<feature type="compositionally biased region" description="Pro residues" evidence="7">
    <location>
        <begin position="192"/>
        <end position="204"/>
    </location>
</feature>
<evidence type="ECO:0000256" key="2">
    <source>
        <dbReference type="ARBA" id="ARBA00022692"/>
    </source>
</evidence>
<feature type="region of interest" description="Disordered" evidence="7">
    <location>
        <begin position="219"/>
        <end position="337"/>
    </location>
</feature>
<evidence type="ECO:0000256" key="1">
    <source>
        <dbReference type="ARBA" id="ARBA00004479"/>
    </source>
</evidence>